<organism evidence="2 3">
    <name type="scientific">Azohydromonas lata</name>
    <dbReference type="NCBI Taxonomy" id="45677"/>
    <lineage>
        <taxon>Bacteria</taxon>
        <taxon>Pseudomonadati</taxon>
        <taxon>Pseudomonadota</taxon>
        <taxon>Betaproteobacteria</taxon>
        <taxon>Burkholderiales</taxon>
        <taxon>Sphaerotilaceae</taxon>
        <taxon>Azohydromonas</taxon>
    </lineage>
</organism>
<dbReference type="RefSeq" id="WP_066337830.1">
    <property type="nucleotide sequence ID" value="NZ_JAXOJX010000073.1"/>
</dbReference>
<dbReference type="PANTHER" id="PTHR23419:SF8">
    <property type="entry name" value="FI09726P"/>
    <property type="match status" value="1"/>
</dbReference>
<evidence type="ECO:0000313" key="3">
    <source>
        <dbReference type="Proteomes" id="UP001293718"/>
    </source>
</evidence>
<evidence type="ECO:0000313" key="2">
    <source>
        <dbReference type="EMBL" id="MDZ5460556.1"/>
    </source>
</evidence>
<keyword evidence="3" id="KW-1185">Reference proteome</keyword>
<evidence type="ECO:0000256" key="1">
    <source>
        <dbReference type="ARBA" id="ARBA00010169"/>
    </source>
</evidence>
<comment type="similarity">
    <text evidence="1">Belongs to the CutA family.</text>
</comment>
<dbReference type="InterPro" id="IPR015867">
    <property type="entry name" value="N-reg_PII/ATP_PRibTrfase_C"/>
</dbReference>
<dbReference type="Proteomes" id="UP001293718">
    <property type="component" value="Unassembled WGS sequence"/>
</dbReference>
<protein>
    <submittedName>
        <fullName evidence="2">Divalent-cation tolerance protein CutA</fullName>
    </submittedName>
</protein>
<dbReference type="SUPFAM" id="SSF54913">
    <property type="entry name" value="GlnB-like"/>
    <property type="match status" value="1"/>
</dbReference>
<dbReference type="Gene3D" id="3.30.70.120">
    <property type="match status" value="1"/>
</dbReference>
<dbReference type="PANTHER" id="PTHR23419">
    <property type="entry name" value="DIVALENT CATION TOLERANCE CUTA-RELATED"/>
    <property type="match status" value="1"/>
</dbReference>
<proteinExistence type="inferred from homology"/>
<dbReference type="EMBL" id="JAXOJX010000073">
    <property type="protein sequence ID" value="MDZ5460556.1"/>
    <property type="molecule type" value="Genomic_DNA"/>
</dbReference>
<dbReference type="InterPro" id="IPR011322">
    <property type="entry name" value="N-reg_PII-like_a/b"/>
</dbReference>
<dbReference type="InterPro" id="IPR004323">
    <property type="entry name" value="Ion_tolerance_CutA"/>
</dbReference>
<comment type="caution">
    <text evidence="2">The sequence shown here is derived from an EMBL/GenBank/DDBJ whole genome shotgun (WGS) entry which is preliminary data.</text>
</comment>
<reference evidence="2 3" key="1">
    <citation type="submission" date="2023-11" db="EMBL/GenBank/DDBJ databases">
        <title>Draft genome of Azohydromonas lata strain H1 (DSM1123), a polyhydroxyalkanoate producer.</title>
        <authorList>
            <person name="Traversa D."/>
            <person name="D'Addabbo P."/>
            <person name="Pazzani C."/>
            <person name="Manzari C."/>
            <person name="Chiara M."/>
            <person name="Scrascia M."/>
        </authorList>
    </citation>
    <scope>NUCLEOTIDE SEQUENCE [LARGE SCALE GENOMIC DNA]</scope>
    <source>
        <strain evidence="2 3">H1</strain>
    </source>
</reference>
<accession>A0ABU5INS6</accession>
<dbReference type="Pfam" id="PF03091">
    <property type="entry name" value="CutA1"/>
    <property type="match status" value="1"/>
</dbReference>
<sequence length="104" mass="11769">MKPIAVMTTVANAEDARRIARALVERRLVACAQISKIESVYLWENKLQEEGEYRLMLKTVASRYSAVEEAIRELHPYTLPAIYALALERVHGPYADWVGEYSGG</sequence>
<name>A0ABU5INS6_9BURK</name>
<gene>
    <name evidence="2" type="primary">cutA</name>
    <name evidence="2" type="ORF">SM757_28645</name>
</gene>